<feature type="domain" description="GP-PDE" evidence="4">
    <location>
        <begin position="1"/>
        <end position="94"/>
    </location>
</feature>
<dbReference type="Gene3D" id="3.20.20.60">
    <property type="entry name" value="Phosphoenolpyruvate-binding domains"/>
    <property type="match status" value="1"/>
</dbReference>
<dbReference type="GO" id="GO:0016829">
    <property type="term" value="F:lyase activity"/>
    <property type="evidence" value="ECO:0007669"/>
    <property type="project" value="UniProtKB-KW"/>
</dbReference>
<dbReference type="PROSITE" id="PS51704">
    <property type="entry name" value="GP_PDE"/>
    <property type="match status" value="1"/>
</dbReference>
<evidence type="ECO:0000256" key="3">
    <source>
        <dbReference type="ARBA" id="ARBA00023239"/>
    </source>
</evidence>
<dbReference type="SUPFAM" id="SSF51621">
    <property type="entry name" value="Phosphoenolpyruvate/pyruvate domain"/>
    <property type="match status" value="1"/>
</dbReference>
<dbReference type="RefSeq" id="WP_379956124.1">
    <property type="nucleotide sequence ID" value="NZ_JAUYVI010000004.1"/>
</dbReference>
<evidence type="ECO:0000313" key="5">
    <source>
        <dbReference type="EMBL" id="MDQ7248645.1"/>
    </source>
</evidence>
<dbReference type="Proteomes" id="UP001230156">
    <property type="component" value="Unassembled WGS sequence"/>
</dbReference>
<dbReference type="InterPro" id="IPR050251">
    <property type="entry name" value="HpcH-HpaI_aldolase"/>
</dbReference>
<dbReference type="PANTHER" id="PTHR30502:SF0">
    <property type="entry name" value="PHOSPHOENOLPYRUVATE CARBOXYLASE FAMILY PROTEIN"/>
    <property type="match status" value="1"/>
</dbReference>
<dbReference type="PANTHER" id="PTHR30502">
    <property type="entry name" value="2-KETO-3-DEOXY-L-RHAMNONATE ALDOLASE"/>
    <property type="match status" value="1"/>
</dbReference>
<dbReference type="EMBL" id="JAUYVI010000004">
    <property type="protein sequence ID" value="MDQ7248645.1"/>
    <property type="molecule type" value="Genomic_DNA"/>
</dbReference>
<evidence type="ECO:0000256" key="1">
    <source>
        <dbReference type="ARBA" id="ARBA00005568"/>
    </source>
</evidence>
<dbReference type="Pfam" id="PF03328">
    <property type="entry name" value="HpcH_HpaI"/>
    <property type="match status" value="1"/>
</dbReference>
<dbReference type="InterPro" id="IPR005000">
    <property type="entry name" value="Aldolase/citrate-lyase_domain"/>
</dbReference>
<protein>
    <submittedName>
        <fullName evidence="5">Aldolase/citrate lyase family protein</fullName>
    </submittedName>
</protein>
<dbReference type="InterPro" id="IPR040442">
    <property type="entry name" value="Pyrv_kinase-like_dom_sf"/>
</dbReference>
<proteinExistence type="inferred from homology"/>
<keyword evidence="2" id="KW-0479">Metal-binding</keyword>
<evidence type="ECO:0000313" key="6">
    <source>
        <dbReference type="Proteomes" id="UP001230156"/>
    </source>
</evidence>
<keyword evidence="6" id="KW-1185">Reference proteome</keyword>
<evidence type="ECO:0000259" key="4">
    <source>
        <dbReference type="PROSITE" id="PS51704"/>
    </source>
</evidence>
<dbReference type="InterPro" id="IPR015813">
    <property type="entry name" value="Pyrv/PenolPyrv_kinase-like_dom"/>
</dbReference>
<gene>
    <name evidence="5" type="ORF">Q8A70_13245</name>
</gene>
<reference evidence="6" key="1">
    <citation type="submission" date="2023-08" db="EMBL/GenBank/DDBJ databases">
        <title>Rhodospirillaceae gen. nov., a novel taxon isolated from the Yangtze River Yuezi River estuary sludge.</title>
        <authorList>
            <person name="Ruan L."/>
        </authorList>
    </citation>
    <scope>NUCLEOTIDE SEQUENCE [LARGE SCALE GENOMIC DNA]</scope>
    <source>
        <strain evidence="6">R-7</strain>
    </source>
</reference>
<comment type="caution">
    <text evidence="5">The sequence shown here is derived from an EMBL/GenBank/DDBJ whole genome shotgun (WGS) entry which is preliminary data.</text>
</comment>
<organism evidence="5 6">
    <name type="scientific">Dongia sedimenti</name>
    <dbReference type="NCBI Taxonomy" id="3064282"/>
    <lineage>
        <taxon>Bacteria</taxon>
        <taxon>Pseudomonadati</taxon>
        <taxon>Pseudomonadota</taxon>
        <taxon>Alphaproteobacteria</taxon>
        <taxon>Rhodospirillales</taxon>
        <taxon>Dongiaceae</taxon>
        <taxon>Dongia</taxon>
    </lineage>
</organism>
<keyword evidence="3 5" id="KW-0456">Lyase</keyword>
<comment type="similarity">
    <text evidence="1">Belongs to the HpcH/HpaI aldolase family.</text>
</comment>
<dbReference type="InterPro" id="IPR030395">
    <property type="entry name" value="GP_PDE_dom"/>
</dbReference>
<evidence type="ECO:0000256" key="2">
    <source>
        <dbReference type="ARBA" id="ARBA00022723"/>
    </source>
</evidence>
<name>A0ABU0YLR1_9PROT</name>
<accession>A0ABU0YLR1</accession>
<sequence length="240" mass="25938">MADDASKLAVWLTTPNHIFVEIAKDLGYSKFLLDIEHGLFDLEPTDRLVAFIKALGCEVYAKVLGPSPVPIQQALDMGVDGVIIPHILGLEHAREVCAAAKYPPHGVRSFSGTRPAKYGGAPQSYFDGENVRTKCFPMIESKESLADVEKILALPTVDGCFPGTSDLSLSSGRGAYKNTDADKNDLRRIAAAAKAAGKPWIMPAWTRPERAFAQELGCAWMVVVDETGSLYTGLSQALKD</sequence>